<reference evidence="2 3" key="1">
    <citation type="submission" date="2017-08" db="EMBL/GenBank/DDBJ databases">
        <title>Infants hospitalized years apart are colonized by the same room-sourced microbial strains.</title>
        <authorList>
            <person name="Brooks B."/>
            <person name="Olm M.R."/>
            <person name="Firek B.A."/>
            <person name="Baker R."/>
            <person name="Thomas B.C."/>
            <person name="Morowitz M.J."/>
            <person name="Banfield J.F."/>
        </authorList>
    </citation>
    <scope>NUCLEOTIDE SEQUENCE [LARGE SCALE GENOMIC DNA]</scope>
    <source>
        <strain evidence="2">S2_003_000_R2_14</strain>
    </source>
</reference>
<feature type="transmembrane region" description="Helical" evidence="1">
    <location>
        <begin position="78"/>
        <end position="104"/>
    </location>
</feature>
<comment type="caution">
    <text evidence="2">The sequence shown here is derived from an EMBL/GenBank/DDBJ whole genome shotgun (WGS) entry which is preliminary data.</text>
</comment>
<proteinExistence type="predicted"/>
<dbReference type="Pfam" id="PF04307">
    <property type="entry name" value="YdjM"/>
    <property type="match status" value="1"/>
</dbReference>
<dbReference type="InterPro" id="IPR007404">
    <property type="entry name" value="YdjM-like"/>
</dbReference>
<feature type="transmembrane region" description="Helical" evidence="1">
    <location>
        <begin position="124"/>
        <end position="146"/>
    </location>
</feature>
<evidence type="ECO:0000256" key="1">
    <source>
        <dbReference type="SAM" id="Phobius"/>
    </source>
</evidence>
<evidence type="ECO:0008006" key="4">
    <source>
        <dbReference type="Google" id="ProtNLM"/>
    </source>
</evidence>
<gene>
    <name evidence="2" type="ORF">DI536_23360</name>
</gene>
<accession>A0A2W5T8W1</accession>
<sequence>MNPIVHGELSWLAAQKLTERRDRLLVTLGGVLPDLDGLTLLAGEDAYGRWHHVLTHGIVAAVVLSAVLAAFAMRRLAVFGLALVTFHLHLCCDLLGSGPGWPLYYLWPFSRVETFWSGQWDLASWQNSLIGLAATLLVLACALPFGRTMVELFSTKADAKVVATLRKRFGR</sequence>
<name>A0A2W5T8W1_9BACT</name>
<protein>
    <recommendedName>
        <fullName evidence="4">Metal-dependent hydrolase</fullName>
    </recommendedName>
</protein>
<feature type="transmembrane region" description="Helical" evidence="1">
    <location>
        <begin position="53"/>
        <end position="71"/>
    </location>
</feature>
<dbReference type="AlphaFoldDB" id="A0A2W5T8W1"/>
<evidence type="ECO:0000313" key="2">
    <source>
        <dbReference type="EMBL" id="PZR08836.1"/>
    </source>
</evidence>
<organism evidence="2 3">
    <name type="scientific">Archangium gephyra</name>
    <dbReference type="NCBI Taxonomy" id="48"/>
    <lineage>
        <taxon>Bacteria</taxon>
        <taxon>Pseudomonadati</taxon>
        <taxon>Myxococcota</taxon>
        <taxon>Myxococcia</taxon>
        <taxon>Myxococcales</taxon>
        <taxon>Cystobacterineae</taxon>
        <taxon>Archangiaceae</taxon>
        <taxon>Archangium</taxon>
    </lineage>
</organism>
<dbReference type="Proteomes" id="UP000249061">
    <property type="component" value="Unassembled WGS sequence"/>
</dbReference>
<keyword evidence="1" id="KW-0472">Membrane</keyword>
<keyword evidence="1" id="KW-1133">Transmembrane helix</keyword>
<evidence type="ECO:0000313" key="3">
    <source>
        <dbReference type="Proteomes" id="UP000249061"/>
    </source>
</evidence>
<keyword evidence="1" id="KW-0812">Transmembrane</keyword>
<dbReference type="EMBL" id="QFQP01000023">
    <property type="protein sequence ID" value="PZR08836.1"/>
    <property type="molecule type" value="Genomic_DNA"/>
</dbReference>